<protein>
    <submittedName>
        <fullName evidence="2">Glycosyltransferase, group 2 family protein</fullName>
        <ecNumber evidence="2">2.4.-.-</ecNumber>
    </submittedName>
</protein>
<dbReference type="PANTHER" id="PTHR22916">
    <property type="entry name" value="GLYCOSYLTRANSFERASE"/>
    <property type="match status" value="1"/>
</dbReference>
<dbReference type="Pfam" id="PF00535">
    <property type="entry name" value="Glycos_transf_2"/>
    <property type="match status" value="1"/>
</dbReference>
<evidence type="ECO:0000313" key="3">
    <source>
        <dbReference type="Proteomes" id="UP000004295"/>
    </source>
</evidence>
<feature type="domain" description="Glycosyltransferase 2-like" evidence="1">
    <location>
        <begin position="5"/>
        <end position="148"/>
    </location>
</feature>
<dbReference type="GO" id="GO:0016758">
    <property type="term" value="F:hexosyltransferase activity"/>
    <property type="evidence" value="ECO:0007669"/>
    <property type="project" value="UniProtKB-ARBA"/>
</dbReference>
<dbReference type="PANTHER" id="PTHR22916:SF3">
    <property type="entry name" value="UDP-GLCNAC:BETAGAL BETA-1,3-N-ACETYLGLUCOSAMINYLTRANSFERASE-LIKE PROTEIN 1"/>
    <property type="match status" value="1"/>
</dbReference>
<keyword evidence="2" id="KW-0808">Transferase</keyword>
<dbReference type="STRING" id="553175.POREN0001_0944"/>
<gene>
    <name evidence="2" type="ORF">POREN0001_0944</name>
</gene>
<keyword evidence="2" id="KW-0328">Glycosyltransferase</keyword>
<evidence type="ECO:0000313" key="2">
    <source>
        <dbReference type="EMBL" id="EEN82976.1"/>
    </source>
</evidence>
<dbReference type="EMBL" id="ACNN01000016">
    <property type="protein sequence ID" value="EEN82976.1"/>
    <property type="molecule type" value="Genomic_DNA"/>
</dbReference>
<dbReference type="Gene3D" id="3.90.550.10">
    <property type="entry name" value="Spore Coat Polysaccharide Biosynthesis Protein SpsA, Chain A"/>
    <property type="match status" value="1"/>
</dbReference>
<name>C3JA21_POREA</name>
<dbReference type="EC" id="2.4.-.-" evidence="2"/>
<reference evidence="2 3" key="1">
    <citation type="submission" date="2009-04" db="EMBL/GenBank/DDBJ databases">
        <authorList>
            <person name="Sebastian Y."/>
            <person name="Madupu R."/>
            <person name="Durkin A.S."/>
            <person name="Torralba M."/>
            <person name="Methe B."/>
            <person name="Sutton G.G."/>
            <person name="Strausberg R.L."/>
            <person name="Nelson K.E."/>
        </authorList>
    </citation>
    <scope>NUCLEOTIDE SEQUENCE [LARGE SCALE GENOMIC DNA]</scope>
    <source>
        <strain evidence="3">ATCC 35406 / BCRC 14492 / JCM 8526 / NCTC 13058 / HG 370</strain>
    </source>
</reference>
<proteinExistence type="predicted"/>
<comment type="caution">
    <text evidence="2">The sequence shown here is derived from an EMBL/GenBank/DDBJ whole genome shotgun (WGS) entry which is preliminary data.</text>
</comment>
<dbReference type="InterPro" id="IPR029044">
    <property type="entry name" value="Nucleotide-diphossugar_trans"/>
</dbReference>
<dbReference type="RefSeq" id="WP_004333226.1">
    <property type="nucleotide sequence ID" value="NZ_ACNN01000016.1"/>
</dbReference>
<dbReference type="InterPro" id="IPR001173">
    <property type="entry name" value="Glyco_trans_2-like"/>
</dbReference>
<organism evidence="2 3">
    <name type="scientific">Porphyromonas endodontalis (strain ATCC 35406 / DSM 24491 / JCM 8526 / CCUG 16442 / BCRC 14492 / NCTC 13058 / HG 370)</name>
    <name type="common">Bacteroides endodontalis</name>
    <dbReference type="NCBI Taxonomy" id="553175"/>
    <lineage>
        <taxon>Bacteria</taxon>
        <taxon>Pseudomonadati</taxon>
        <taxon>Bacteroidota</taxon>
        <taxon>Bacteroidia</taxon>
        <taxon>Bacteroidales</taxon>
        <taxon>Porphyromonadaceae</taxon>
        <taxon>Porphyromonas</taxon>
    </lineage>
</organism>
<accession>C3JA21</accession>
<dbReference type="SUPFAM" id="SSF53448">
    <property type="entry name" value="Nucleotide-diphospho-sugar transferases"/>
    <property type="match status" value="1"/>
</dbReference>
<sequence length="342" mass="40003">MAVISLIIPVYNVERYLARCLDSVLNQTYTDWEAICVNDGSPDGSRAILGAYQAKDARIKIVDKENGGLSDARNKGLEQARGEYVVFLDSDDFIHPQTLEFSLALAKANGSNIVTWYKDPYYRLTTILRRKLGFDVDKKLPKSYYKRYQLENVNQLTTSDVFAHFTEQSHSNIKMPLKHFYVWRFLIRRELLTDFQFIKGITFEDFPWTSELMLRNKGRVTITSLPFYYYYPNEGSIDLSTKRARKINDWITGLEHAYKLYEAEAEESQRVRWQRQCMWVVIRGRIERHLKEIQEEDLCGSLARRLQSVVELGCLDHPFDARSKACKERILSFVEQHLPPSQ</sequence>
<evidence type="ECO:0000259" key="1">
    <source>
        <dbReference type="Pfam" id="PF00535"/>
    </source>
</evidence>
<dbReference type="AlphaFoldDB" id="C3JA21"/>
<dbReference type="eggNOG" id="COG0463">
    <property type="taxonomic scope" value="Bacteria"/>
</dbReference>
<keyword evidence="3" id="KW-1185">Reference proteome</keyword>
<dbReference type="Proteomes" id="UP000004295">
    <property type="component" value="Unassembled WGS sequence"/>
</dbReference>
<dbReference type="GeneID" id="93364773"/>
<dbReference type="CDD" id="cd00761">
    <property type="entry name" value="Glyco_tranf_GTA_type"/>
    <property type="match status" value="1"/>
</dbReference>